<keyword evidence="3" id="KW-1185">Reference proteome</keyword>
<dbReference type="Proteomes" id="UP001589738">
    <property type="component" value="Unassembled WGS sequence"/>
</dbReference>
<accession>A0ABV6L1I4</accession>
<reference evidence="2 3" key="1">
    <citation type="submission" date="2024-09" db="EMBL/GenBank/DDBJ databases">
        <authorList>
            <person name="Sun Q."/>
            <person name="Mori K."/>
        </authorList>
    </citation>
    <scope>NUCLEOTIDE SEQUENCE [LARGE SCALE GENOMIC DNA]</scope>
    <source>
        <strain evidence="2 3">CGMCC 1.9126</strain>
    </source>
</reference>
<dbReference type="PANTHER" id="PTHR30383">
    <property type="entry name" value="THIOESTERASE 1/PROTEASE 1/LYSOPHOSPHOLIPASE L1"/>
    <property type="match status" value="1"/>
</dbReference>
<name>A0ABV6L1I4_9BACI</name>
<proteinExistence type="predicted"/>
<dbReference type="PANTHER" id="PTHR30383:SF27">
    <property type="entry name" value="SPORE GERMINATION LIPASE LIPC"/>
    <property type="match status" value="1"/>
</dbReference>
<feature type="domain" description="SGNH hydrolase-type esterase" evidence="1">
    <location>
        <begin position="54"/>
        <end position="244"/>
    </location>
</feature>
<dbReference type="Gene3D" id="3.40.50.1110">
    <property type="entry name" value="SGNH hydrolase"/>
    <property type="match status" value="1"/>
</dbReference>
<protein>
    <submittedName>
        <fullName evidence="2">SGNH/GDSL hydrolase family protein</fullName>
    </submittedName>
</protein>
<dbReference type="RefSeq" id="WP_377059122.1">
    <property type="nucleotide sequence ID" value="NZ_JBHLUU010000126.1"/>
</dbReference>
<dbReference type="SUPFAM" id="SSF52266">
    <property type="entry name" value="SGNH hydrolase"/>
    <property type="match status" value="1"/>
</dbReference>
<evidence type="ECO:0000259" key="1">
    <source>
        <dbReference type="Pfam" id="PF13472"/>
    </source>
</evidence>
<dbReference type="CDD" id="cd04506">
    <property type="entry name" value="SGNH_hydrolase_YpmR_like"/>
    <property type="match status" value="1"/>
</dbReference>
<gene>
    <name evidence="2" type="ORF">ACFFHF_22550</name>
</gene>
<dbReference type="InterPro" id="IPR036514">
    <property type="entry name" value="SGNH_hydro_sf"/>
</dbReference>
<keyword evidence="2" id="KW-0378">Hydrolase</keyword>
<evidence type="ECO:0000313" key="3">
    <source>
        <dbReference type="Proteomes" id="UP001589738"/>
    </source>
</evidence>
<dbReference type="PROSITE" id="PS51257">
    <property type="entry name" value="PROKAR_LIPOPROTEIN"/>
    <property type="match status" value="1"/>
</dbReference>
<dbReference type="GO" id="GO:0016787">
    <property type="term" value="F:hydrolase activity"/>
    <property type="evidence" value="ECO:0007669"/>
    <property type="project" value="UniProtKB-KW"/>
</dbReference>
<sequence length="277" mass="31867">MRWAFILVFTVVLSSCGQTQNQKSNQIQLRETTVERKAPIPIDFISQPFQMVSVGDSLTQGVGDSTNRGGYVPYLKEYLEKEKGITEAEIVNYGVKGNRTSQLISKLKTDEVNDSLTTADLVLITIGGNDVMKIVRENFSTLDLELFETEKKQFEKNLRTIIELIREINPSGTVVLIGLYNPFYEWFPDVEEMDLIMQDWNMTSRTILTDYERAYFVDIADIFHESEENLLYTDYFHPNDLGYEKIAVRIYETLSLGILTERYELKSTARNEASTDE</sequence>
<dbReference type="InterPro" id="IPR013830">
    <property type="entry name" value="SGNH_hydro"/>
</dbReference>
<dbReference type="EMBL" id="JBHLUU010000126">
    <property type="protein sequence ID" value="MFC0477973.1"/>
    <property type="molecule type" value="Genomic_DNA"/>
</dbReference>
<dbReference type="Pfam" id="PF13472">
    <property type="entry name" value="Lipase_GDSL_2"/>
    <property type="match status" value="1"/>
</dbReference>
<comment type="caution">
    <text evidence="2">The sequence shown here is derived from an EMBL/GenBank/DDBJ whole genome shotgun (WGS) entry which is preliminary data.</text>
</comment>
<dbReference type="InterPro" id="IPR051532">
    <property type="entry name" value="Ester_Hydrolysis_Enzymes"/>
</dbReference>
<evidence type="ECO:0000313" key="2">
    <source>
        <dbReference type="EMBL" id="MFC0477973.1"/>
    </source>
</evidence>
<organism evidence="2 3">
    <name type="scientific">Robertmurraya beringensis</name>
    <dbReference type="NCBI Taxonomy" id="641660"/>
    <lineage>
        <taxon>Bacteria</taxon>
        <taxon>Bacillati</taxon>
        <taxon>Bacillota</taxon>
        <taxon>Bacilli</taxon>
        <taxon>Bacillales</taxon>
        <taxon>Bacillaceae</taxon>
        <taxon>Robertmurraya</taxon>
    </lineage>
</organism>